<dbReference type="InterPro" id="IPR006016">
    <property type="entry name" value="UspA"/>
</dbReference>
<dbReference type="EMBL" id="PPCN01000011">
    <property type="protein sequence ID" value="POF28930.1"/>
    <property type="molecule type" value="Genomic_DNA"/>
</dbReference>
<dbReference type="CDD" id="cd00293">
    <property type="entry name" value="USP-like"/>
    <property type="match status" value="1"/>
</dbReference>
<dbReference type="AlphaFoldDB" id="A0A2S3UMX5"/>
<comment type="caution">
    <text evidence="3">The sequence shown here is derived from an EMBL/GenBank/DDBJ whole genome shotgun (WGS) entry which is preliminary data.</text>
</comment>
<dbReference type="PANTHER" id="PTHR46268:SF15">
    <property type="entry name" value="UNIVERSAL STRESS PROTEIN HP_0031"/>
    <property type="match status" value="1"/>
</dbReference>
<dbReference type="Proteomes" id="UP000236959">
    <property type="component" value="Unassembled WGS sequence"/>
</dbReference>
<dbReference type="InterPro" id="IPR006015">
    <property type="entry name" value="Universal_stress_UspA"/>
</dbReference>
<evidence type="ECO:0000256" key="1">
    <source>
        <dbReference type="ARBA" id="ARBA00008791"/>
    </source>
</evidence>
<name>A0A2S3UMX5_9HYPH</name>
<organism evidence="3 4">
    <name type="scientific">Roseibium marinum</name>
    <dbReference type="NCBI Taxonomy" id="281252"/>
    <lineage>
        <taxon>Bacteria</taxon>
        <taxon>Pseudomonadati</taxon>
        <taxon>Pseudomonadota</taxon>
        <taxon>Alphaproteobacteria</taxon>
        <taxon>Hyphomicrobiales</taxon>
        <taxon>Stappiaceae</taxon>
        <taxon>Roseibium</taxon>
    </lineage>
</organism>
<dbReference type="PRINTS" id="PR01438">
    <property type="entry name" value="UNVRSLSTRESS"/>
</dbReference>
<gene>
    <name evidence="3" type="ORF">CLV41_111182</name>
</gene>
<dbReference type="PANTHER" id="PTHR46268">
    <property type="entry name" value="STRESS RESPONSE PROTEIN NHAX"/>
    <property type="match status" value="1"/>
</dbReference>
<sequence length="302" mass="33127">MAVKIAPPAADRRAFPPAKKQAMSIKTILAIMEFKTALENISLATAVARAHDAHLTVLNIGEVPSLPFYGFGGHGYVEIWSEECDQRKEDLAEVNTRMDQQLAREGLSYDLRPYLSSPEREDNLVARHAIYCDLAVVLRSAEQELESVEKNAIDGALFDSGRPVLYIPKSPELDTIGQRVAIAWNAQREAARAVTDALPFLKKATQIDLLVVDPVVGDEDHGQDPGSDMALILSRHGLNLNVRIVASEGRPVSQVLLETARDLKSDLIVMGAYGHSRLRQNILGGTTSEMLENSDVPLLLSR</sequence>
<keyword evidence="4" id="KW-1185">Reference proteome</keyword>
<dbReference type="Gene3D" id="3.40.50.12370">
    <property type="match status" value="1"/>
</dbReference>
<feature type="domain" description="UspA" evidence="2">
    <location>
        <begin position="241"/>
        <end position="301"/>
    </location>
</feature>
<proteinExistence type="inferred from homology"/>
<dbReference type="SUPFAM" id="SSF52402">
    <property type="entry name" value="Adenine nucleotide alpha hydrolases-like"/>
    <property type="match status" value="2"/>
</dbReference>
<accession>A0A2S3UMX5</accession>
<reference evidence="3 4" key="1">
    <citation type="submission" date="2018-01" db="EMBL/GenBank/DDBJ databases">
        <title>Genomic Encyclopedia of Archaeal and Bacterial Type Strains, Phase II (KMG-II): from individual species to whole genera.</title>
        <authorList>
            <person name="Goeker M."/>
        </authorList>
    </citation>
    <scope>NUCLEOTIDE SEQUENCE [LARGE SCALE GENOMIC DNA]</scope>
    <source>
        <strain evidence="3 4">DSM 17023</strain>
    </source>
</reference>
<protein>
    <submittedName>
        <fullName evidence="3">Nucleotide-binding universal stress UspA family protein</fullName>
    </submittedName>
</protein>
<comment type="similarity">
    <text evidence="1">Belongs to the universal stress protein A family.</text>
</comment>
<evidence type="ECO:0000313" key="4">
    <source>
        <dbReference type="Proteomes" id="UP000236959"/>
    </source>
</evidence>
<evidence type="ECO:0000259" key="2">
    <source>
        <dbReference type="Pfam" id="PF00582"/>
    </source>
</evidence>
<evidence type="ECO:0000313" key="3">
    <source>
        <dbReference type="EMBL" id="POF28930.1"/>
    </source>
</evidence>
<dbReference type="Pfam" id="PF00582">
    <property type="entry name" value="Usp"/>
    <property type="match status" value="1"/>
</dbReference>